<protein>
    <recommendedName>
        <fullName evidence="3">Peptidase C39-like domain-containing protein</fullName>
    </recommendedName>
</protein>
<dbReference type="EMBL" id="JAHLQI010000001">
    <property type="protein sequence ID" value="MBU5489146.1"/>
    <property type="molecule type" value="Genomic_DNA"/>
</dbReference>
<evidence type="ECO:0008006" key="3">
    <source>
        <dbReference type="Google" id="ProtNLM"/>
    </source>
</evidence>
<sequence>MSYNVHFQTDASYKNVKYGQGTVYSSGCGPASLCNALDALGIAKVTVKTMCAYAVSVGARVSGGTDEATLLKHAAKKYGFTYRATSKNSKLLAHLKAGGVAILHGGSSHKLFSSGGHFVCAVKASGETITVLDSYWYAGKYTSTKLRRQKAKVLAKGVITTSLYQCGLATADRAPSYYLISKAIQKPQKPASSNTTTDKKQEDDDMTYYKKFENIPTWYQTAVKKAMDAGALNGTGNGELNVSEDLCRTLTVLDNMGLLDKK</sequence>
<comment type="caution">
    <text evidence="1">The sequence shown here is derived from an EMBL/GenBank/DDBJ whole genome shotgun (WGS) entry which is preliminary data.</text>
</comment>
<accession>A0ABS6EPU6</accession>
<evidence type="ECO:0000313" key="1">
    <source>
        <dbReference type="EMBL" id="MBU5489146.1"/>
    </source>
</evidence>
<gene>
    <name evidence="1" type="ORF">KQI75_00650</name>
</gene>
<keyword evidence="2" id="KW-1185">Reference proteome</keyword>
<proteinExistence type="predicted"/>
<organism evidence="1 2">
    <name type="scientific">Butyricicoccus intestinisimiae</name>
    <dbReference type="NCBI Taxonomy" id="2841509"/>
    <lineage>
        <taxon>Bacteria</taxon>
        <taxon>Bacillati</taxon>
        <taxon>Bacillota</taxon>
        <taxon>Clostridia</taxon>
        <taxon>Eubacteriales</taxon>
        <taxon>Butyricicoccaceae</taxon>
        <taxon>Butyricicoccus</taxon>
    </lineage>
</organism>
<evidence type="ECO:0000313" key="2">
    <source>
        <dbReference type="Proteomes" id="UP000783588"/>
    </source>
</evidence>
<reference evidence="1 2" key="1">
    <citation type="submission" date="2021-06" db="EMBL/GenBank/DDBJ databases">
        <authorList>
            <person name="Sun Q."/>
            <person name="Li D."/>
        </authorList>
    </citation>
    <scope>NUCLEOTIDE SEQUENCE [LARGE SCALE GENOMIC DNA]</scope>
    <source>
        <strain evidence="1 2">MSJd-7</strain>
    </source>
</reference>
<dbReference type="Proteomes" id="UP000783588">
    <property type="component" value="Unassembled WGS sequence"/>
</dbReference>
<name>A0ABS6EPU6_9FIRM</name>
<dbReference type="RefSeq" id="WP_216468759.1">
    <property type="nucleotide sequence ID" value="NZ_JAHLQI010000001.1"/>
</dbReference>